<dbReference type="OrthoDB" id="2736594at2759"/>
<dbReference type="Proteomes" id="UP000237144">
    <property type="component" value="Unassembled WGS sequence"/>
</dbReference>
<gene>
    <name evidence="1" type="ORF">BMF94_3220</name>
</gene>
<evidence type="ECO:0000313" key="1">
    <source>
        <dbReference type="EMBL" id="POY73684.1"/>
    </source>
</evidence>
<name>A0A2S5BA88_9BASI</name>
<evidence type="ECO:0008006" key="3">
    <source>
        <dbReference type="Google" id="ProtNLM"/>
    </source>
</evidence>
<comment type="caution">
    <text evidence="1">The sequence shown here is derived from an EMBL/GenBank/DDBJ whole genome shotgun (WGS) entry which is preliminary data.</text>
</comment>
<organism evidence="1 2">
    <name type="scientific">Rhodotorula taiwanensis</name>
    <dbReference type="NCBI Taxonomy" id="741276"/>
    <lineage>
        <taxon>Eukaryota</taxon>
        <taxon>Fungi</taxon>
        <taxon>Dikarya</taxon>
        <taxon>Basidiomycota</taxon>
        <taxon>Pucciniomycotina</taxon>
        <taxon>Microbotryomycetes</taxon>
        <taxon>Sporidiobolales</taxon>
        <taxon>Sporidiobolaceae</taxon>
        <taxon>Rhodotorula</taxon>
    </lineage>
</organism>
<keyword evidence="2" id="KW-1185">Reference proteome</keyword>
<dbReference type="AlphaFoldDB" id="A0A2S5BA88"/>
<dbReference type="EMBL" id="PJQD01000035">
    <property type="protein sequence ID" value="POY73684.1"/>
    <property type="molecule type" value="Genomic_DNA"/>
</dbReference>
<proteinExistence type="predicted"/>
<protein>
    <recommendedName>
        <fullName evidence="3">F-box domain-containing protein</fullName>
    </recommendedName>
</protein>
<evidence type="ECO:0000313" key="2">
    <source>
        <dbReference type="Proteomes" id="UP000237144"/>
    </source>
</evidence>
<accession>A0A2S5BA88</accession>
<reference evidence="1 2" key="1">
    <citation type="journal article" date="2018" name="Front. Microbiol.">
        <title>Prospects for Fungal Bioremediation of Acidic Radioactive Waste Sites: Characterization and Genome Sequence of Rhodotorula taiwanensis MD1149.</title>
        <authorList>
            <person name="Tkavc R."/>
            <person name="Matrosova V.Y."/>
            <person name="Grichenko O.E."/>
            <person name="Gostincar C."/>
            <person name="Volpe R.P."/>
            <person name="Klimenkova P."/>
            <person name="Gaidamakova E.K."/>
            <person name="Zhou C.E."/>
            <person name="Stewart B.J."/>
            <person name="Lyman M.G."/>
            <person name="Malfatti S.A."/>
            <person name="Rubinfeld B."/>
            <person name="Courtot M."/>
            <person name="Singh J."/>
            <person name="Dalgard C.L."/>
            <person name="Hamilton T."/>
            <person name="Frey K.G."/>
            <person name="Gunde-Cimerman N."/>
            <person name="Dugan L."/>
            <person name="Daly M.J."/>
        </authorList>
    </citation>
    <scope>NUCLEOTIDE SEQUENCE [LARGE SCALE GENOMIC DNA]</scope>
    <source>
        <strain evidence="1 2">MD1149</strain>
    </source>
</reference>
<sequence>MTRRNAFRAVILRGAEGVRQFVELFQPKKAFAVKHTMHAAKQIPNSIKSLTIRMGEEGDSLQRVQAEFEHILNAATRVENVSLDIKDSFGFMPLKDNKPWLPVMRTLSLSQLGEVDNASWHAVKLARLRRFPLLRDIRLVYGSVEPISSHRPSERNLQPVQQVKTLYLGGEEYLASRDVARTAALFTSLESVEVDLEALYDEDGDILDYGPLLQAIPPGSLTRLAITTPLEYDWEEDELPPLGLEADFARFVHLEFLSLGAGTFDRSGEVISILMAHLPKLKSLKLREFAYIRAARLLEYVRQKGGSTRALRQLIIDIFDEPDLEGNFIPSESPEEADAWYGTYDLDADWDRVIWPQDFTPAEAIELVDVGAEEGVEILGSIVEAVEVEKLRLRELQYLADRREAVMYDISGLFELVEGVGEVVEKEGMSTPGDGPSQEDS</sequence>